<dbReference type="HOGENOM" id="CLU_339924_0_0_1"/>
<evidence type="ECO:0000256" key="1">
    <source>
        <dbReference type="SAM" id="MobiDB-lite"/>
    </source>
</evidence>
<evidence type="ECO:0000313" key="4">
    <source>
        <dbReference type="EnsemblPlants" id="OMERI08G17950.1"/>
    </source>
</evidence>
<dbReference type="InterPro" id="IPR036047">
    <property type="entry name" value="F-box-like_dom_sf"/>
</dbReference>
<dbReference type="Gramene" id="OMERI08G17950.1">
    <property type="protein sequence ID" value="OMERI08G17950.1"/>
    <property type="gene ID" value="OMERI08G17950"/>
</dbReference>
<dbReference type="Pfam" id="PF23622">
    <property type="entry name" value="LRR_At1g61320_AtMIF1"/>
    <property type="match status" value="1"/>
</dbReference>
<dbReference type="InterPro" id="IPR053772">
    <property type="entry name" value="At1g61320/At1g61330-like"/>
</dbReference>
<dbReference type="Pfam" id="PF00646">
    <property type="entry name" value="F-box"/>
    <property type="match status" value="1"/>
</dbReference>
<keyword evidence="5" id="KW-1185">Reference proteome</keyword>
<feature type="region of interest" description="Disordered" evidence="1">
    <location>
        <begin position="367"/>
        <end position="405"/>
    </location>
</feature>
<accession>A0A0E0ENU8</accession>
<dbReference type="EnsemblPlants" id="OMERI08G17950.1">
    <property type="protein sequence ID" value="OMERI08G17950.1"/>
    <property type="gene ID" value="OMERI08G17950"/>
</dbReference>
<name>A0A0E0ENU8_9ORYZ</name>
<evidence type="ECO:0000259" key="3">
    <source>
        <dbReference type="Pfam" id="PF23622"/>
    </source>
</evidence>
<protein>
    <recommendedName>
        <fullName evidence="6">FBD domain-containing protein</fullName>
    </recommendedName>
</protein>
<reference evidence="4" key="1">
    <citation type="submission" date="2015-04" db="UniProtKB">
        <authorList>
            <consortium name="EnsemblPlants"/>
        </authorList>
    </citation>
    <scope>IDENTIFICATION</scope>
</reference>
<feature type="domain" description="F-box" evidence="2">
    <location>
        <begin position="410"/>
        <end position="445"/>
    </location>
</feature>
<sequence length="836" mass="94261">MFRRVTLLWTNLLNRSPAPASRSPMQHSNTCNCSSLQTTRFFFWNALEMRDNFGISICFDKRCIVDWNREEVITLASLNSLTILQSSLFEATFFTVLKCFFAFFTKRMRVTLLWTNLLNRSAAPASRSLLQHSNTCNCSSLQITEFFFWNALEMRDNFGIAICFDKREVVISLASLSSFTILHSSLSDTTFLTVFLECFFAFFTSRMRVTLFWTNLLNTSPAPASRSPMQHSNTCNCSSLQITGFFFWNALEMRDNFGIWICFDKRCIVDSRREVVISLALLNSFTILQSSLSEATFTVFLKCFFAFFTKRIYTRVGSKLLQNLCLSLSPSWTQTMKAQTRRVVLASDSLLPLSRLLPRRLRRPPISRAAAPASSPQAVGSIASMNTRKGSGSPSSQQDGDDSQAVKATIPDLPEDIWCHVHSLMPLRDAARAACLSRAFLHSWRCRPNLTLTREAFLPEVHIVNASDIIDGILRNRSGSGVKILKLQLEGISFLCLDRWLKLAVTPTTEELIVMLCTSITAEYNFPCSVLSSGIRSSIRYLKLGCCAFRPTAELGTLRNLTSLSLHFVHVTEDELECFLSNSTIALEQLNLSNCEEIICLKIPCVLQKLSCLVVAGCCRLRVIESNAPNLSSLSFSGNVKLSLGDPLQVKRLSMIHSKVVCYARAELPSVMPNLERLAIYSNDEVSQEHMKHKSVLRDSSPLRQIPEHHHCYLKSVKMIGFSSAKNLIELTCYILKNAVSLECLTLDTLYGVRCFPMGKSVVREAHRAVRAVTTYIQDKVPDTIKFTVVEPCSRCHNTEAGGGRRRRRALDKQLWLGNSLDGTQHRAQSIKHRWA</sequence>
<dbReference type="Proteomes" id="UP000008021">
    <property type="component" value="Chromosome 8"/>
</dbReference>
<dbReference type="PANTHER" id="PTHR34145">
    <property type="entry name" value="OS02G0105600 PROTEIN"/>
    <property type="match status" value="1"/>
</dbReference>
<organism evidence="4">
    <name type="scientific">Oryza meridionalis</name>
    <dbReference type="NCBI Taxonomy" id="40149"/>
    <lineage>
        <taxon>Eukaryota</taxon>
        <taxon>Viridiplantae</taxon>
        <taxon>Streptophyta</taxon>
        <taxon>Embryophyta</taxon>
        <taxon>Tracheophyta</taxon>
        <taxon>Spermatophyta</taxon>
        <taxon>Magnoliopsida</taxon>
        <taxon>Liliopsida</taxon>
        <taxon>Poales</taxon>
        <taxon>Poaceae</taxon>
        <taxon>BOP clade</taxon>
        <taxon>Oryzoideae</taxon>
        <taxon>Oryzeae</taxon>
        <taxon>Oryzinae</taxon>
        <taxon>Oryza</taxon>
    </lineage>
</organism>
<dbReference type="InterPro" id="IPR055357">
    <property type="entry name" value="LRR_At1g61320_AtMIF1"/>
</dbReference>
<reference evidence="4" key="2">
    <citation type="submission" date="2018-05" db="EMBL/GenBank/DDBJ databases">
        <title>OmerRS3 (Oryza meridionalis Reference Sequence Version 3).</title>
        <authorList>
            <person name="Zhang J."/>
            <person name="Kudrna D."/>
            <person name="Lee S."/>
            <person name="Talag J."/>
            <person name="Welchert J."/>
            <person name="Wing R.A."/>
        </authorList>
    </citation>
    <scope>NUCLEOTIDE SEQUENCE [LARGE SCALE GENOMIC DNA]</scope>
    <source>
        <strain evidence="4">cv. OR44</strain>
    </source>
</reference>
<dbReference type="PANTHER" id="PTHR34145:SF49">
    <property type="entry name" value="FBD DOMAIN-CONTAINING PROTEIN"/>
    <property type="match status" value="1"/>
</dbReference>
<feature type="compositionally biased region" description="Low complexity" evidence="1">
    <location>
        <begin position="367"/>
        <end position="378"/>
    </location>
</feature>
<evidence type="ECO:0000313" key="5">
    <source>
        <dbReference type="Proteomes" id="UP000008021"/>
    </source>
</evidence>
<dbReference type="InterPro" id="IPR001810">
    <property type="entry name" value="F-box_dom"/>
</dbReference>
<evidence type="ECO:0008006" key="6">
    <source>
        <dbReference type="Google" id="ProtNLM"/>
    </source>
</evidence>
<dbReference type="AlphaFoldDB" id="A0A0E0ENU8"/>
<evidence type="ECO:0000259" key="2">
    <source>
        <dbReference type="Pfam" id="PF00646"/>
    </source>
</evidence>
<dbReference type="SUPFAM" id="SSF52058">
    <property type="entry name" value="L domain-like"/>
    <property type="match status" value="1"/>
</dbReference>
<feature type="domain" description="At1g61320/AtMIF1 LRR" evidence="3">
    <location>
        <begin position="473"/>
        <end position="687"/>
    </location>
</feature>
<dbReference type="SUPFAM" id="SSF81383">
    <property type="entry name" value="F-box domain"/>
    <property type="match status" value="1"/>
</dbReference>
<dbReference type="InterPro" id="IPR032675">
    <property type="entry name" value="LRR_dom_sf"/>
</dbReference>
<proteinExistence type="predicted"/>
<dbReference type="Gene3D" id="3.80.10.10">
    <property type="entry name" value="Ribonuclease Inhibitor"/>
    <property type="match status" value="1"/>
</dbReference>